<dbReference type="SUPFAM" id="SSF88946">
    <property type="entry name" value="Sigma2 domain of RNA polymerase sigma factors"/>
    <property type="match status" value="1"/>
</dbReference>
<dbReference type="InterPro" id="IPR013324">
    <property type="entry name" value="RNA_pol_sigma_r3/r4-like"/>
</dbReference>
<evidence type="ECO:0000259" key="6">
    <source>
        <dbReference type="Pfam" id="PF08281"/>
    </source>
</evidence>
<accession>A0A6C0TXM1</accession>
<proteinExistence type="inferred from homology"/>
<dbReference type="Proteomes" id="UP000477680">
    <property type="component" value="Chromosome"/>
</dbReference>
<dbReference type="RefSeq" id="WP_163493791.1">
    <property type="nucleotide sequence ID" value="NZ_CP048711.1"/>
</dbReference>
<dbReference type="AlphaFoldDB" id="A0A6C0TXM1"/>
<dbReference type="InterPro" id="IPR013325">
    <property type="entry name" value="RNA_pol_sigma_r2"/>
</dbReference>
<evidence type="ECO:0000256" key="2">
    <source>
        <dbReference type="ARBA" id="ARBA00023015"/>
    </source>
</evidence>
<dbReference type="InterPro" id="IPR007627">
    <property type="entry name" value="RNA_pol_sigma70_r2"/>
</dbReference>
<dbReference type="Gene3D" id="1.10.1740.10">
    <property type="match status" value="1"/>
</dbReference>
<evidence type="ECO:0000256" key="1">
    <source>
        <dbReference type="ARBA" id="ARBA00010641"/>
    </source>
</evidence>
<dbReference type="GO" id="GO:0016987">
    <property type="term" value="F:sigma factor activity"/>
    <property type="evidence" value="ECO:0007669"/>
    <property type="project" value="UniProtKB-KW"/>
</dbReference>
<feature type="domain" description="RNA polymerase sigma-70 region 2" evidence="5">
    <location>
        <begin position="32"/>
        <end position="97"/>
    </location>
</feature>
<evidence type="ECO:0000313" key="8">
    <source>
        <dbReference type="Proteomes" id="UP000477680"/>
    </source>
</evidence>
<dbReference type="InterPro" id="IPR039425">
    <property type="entry name" value="RNA_pol_sigma-70-like"/>
</dbReference>
<dbReference type="Pfam" id="PF04542">
    <property type="entry name" value="Sigma70_r2"/>
    <property type="match status" value="1"/>
</dbReference>
<keyword evidence="3" id="KW-0731">Sigma factor</keyword>
<keyword evidence="8" id="KW-1185">Reference proteome</keyword>
<dbReference type="GO" id="GO:0003677">
    <property type="term" value="F:DNA binding"/>
    <property type="evidence" value="ECO:0007669"/>
    <property type="project" value="InterPro"/>
</dbReference>
<evidence type="ECO:0000259" key="5">
    <source>
        <dbReference type="Pfam" id="PF04542"/>
    </source>
</evidence>
<evidence type="ECO:0000256" key="4">
    <source>
        <dbReference type="ARBA" id="ARBA00023163"/>
    </source>
</evidence>
<dbReference type="GO" id="GO:0006352">
    <property type="term" value="P:DNA-templated transcription initiation"/>
    <property type="evidence" value="ECO:0007669"/>
    <property type="project" value="InterPro"/>
</dbReference>
<evidence type="ECO:0000313" key="7">
    <source>
        <dbReference type="EMBL" id="QIB64541.1"/>
    </source>
</evidence>
<keyword evidence="4" id="KW-0804">Transcription</keyword>
<dbReference type="EMBL" id="CP048711">
    <property type="protein sequence ID" value="QIB64541.1"/>
    <property type="molecule type" value="Genomic_DNA"/>
</dbReference>
<dbReference type="InterPro" id="IPR013249">
    <property type="entry name" value="RNA_pol_sigma70_r4_t2"/>
</dbReference>
<dbReference type="NCBIfam" id="TIGR02937">
    <property type="entry name" value="sigma70-ECF"/>
    <property type="match status" value="1"/>
</dbReference>
<name>A0A6C0TXM1_9GAMM</name>
<sequence length="191" mass="21997">MDGQSEGQLIGCPQAEGLRRVQGGEKGFAFRIYMQHRESMLGFFRRVLREPADVADAMQELYLRLARQPDLERRCQNPKAYLFTVATNLVNDGLRRKYVQGLDLHVPLEHESLEASGPSPEEAESLRQQLRLVHHTCATLSDGERQAFFMHRVNRMTYREVSSELQVSERTVRRWVVQALSRLQDVLGRSS</sequence>
<dbReference type="InterPro" id="IPR014284">
    <property type="entry name" value="RNA_pol_sigma-70_dom"/>
</dbReference>
<dbReference type="SUPFAM" id="SSF88659">
    <property type="entry name" value="Sigma3 and sigma4 domains of RNA polymerase sigma factors"/>
    <property type="match status" value="1"/>
</dbReference>
<keyword evidence="2" id="KW-0805">Transcription regulation</keyword>
<dbReference type="PANTHER" id="PTHR43133:SF63">
    <property type="entry name" value="RNA POLYMERASE SIGMA FACTOR FECI-RELATED"/>
    <property type="match status" value="1"/>
</dbReference>
<evidence type="ECO:0000256" key="3">
    <source>
        <dbReference type="ARBA" id="ARBA00023082"/>
    </source>
</evidence>
<comment type="similarity">
    <text evidence="1">Belongs to the sigma-70 factor family. ECF subfamily.</text>
</comment>
<dbReference type="PANTHER" id="PTHR43133">
    <property type="entry name" value="RNA POLYMERASE ECF-TYPE SIGMA FACTO"/>
    <property type="match status" value="1"/>
</dbReference>
<dbReference type="Pfam" id="PF08281">
    <property type="entry name" value="Sigma70_r4_2"/>
    <property type="match status" value="1"/>
</dbReference>
<dbReference type="InterPro" id="IPR036388">
    <property type="entry name" value="WH-like_DNA-bd_sf"/>
</dbReference>
<reference evidence="7 8" key="1">
    <citation type="submission" date="2020-02" db="EMBL/GenBank/DDBJ databases">
        <title>Genome sequencing for Kineobactrum sp. M2.</title>
        <authorList>
            <person name="Park S.-J."/>
        </authorList>
    </citation>
    <scope>NUCLEOTIDE SEQUENCE [LARGE SCALE GENOMIC DNA]</scope>
    <source>
        <strain evidence="7 8">M2</strain>
    </source>
</reference>
<protein>
    <submittedName>
        <fullName evidence="7">RNA polymerase sigma factor</fullName>
    </submittedName>
</protein>
<dbReference type="Gene3D" id="1.10.10.10">
    <property type="entry name" value="Winged helix-like DNA-binding domain superfamily/Winged helix DNA-binding domain"/>
    <property type="match status" value="1"/>
</dbReference>
<gene>
    <name evidence="7" type="ORF">G3T16_03130</name>
</gene>
<organism evidence="7 8">
    <name type="scientific">Kineobactrum salinum</name>
    <dbReference type="NCBI Taxonomy" id="2708301"/>
    <lineage>
        <taxon>Bacteria</taxon>
        <taxon>Pseudomonadati</taxon>
        <taxon>Pseudomonadota</taxon>
        <taxon>Gammaproteobacteria</taxon>
        <taxon>Cellvibrionales</taxon>
        <taxon>Halieaceae</taxon>
        <taxon>Kineobactrum</taxon>
    </lineage>
</organism>
<dbReference type="KEGG" id="kim:G3T16_03130"/>
<feature type="domain" description="RNA polymerase sigma factor 70 region 4 type 2" evidence="6">
    <location>
        <begin position="133"/>
        <end position="183"/>
    </location>
</feature>